<reference evidence="1 2" key="1">
    <citation type="submission" date="2018-06" db="EMBL/GenBank/DDBJ databases">
        <authorList>
            <consortium name="Pathogen Informatics"/>
            <person name="Doyle S."/>
        </authorList>
    </citation>
    <scope>NUCLEOTIDE SEQUENCE [LARGE SCALE GENOMIC DNA]</scope>
    <source>
        <strain evidence="1 2">NCTC13028</strain>
    </source>
</reference>
<protein>
    <submittedName>
        <fullName evidence="1">Uncharacterized protein</fullName>
    </submittedName>
</protein>
<evidence type="ECO:0000313" key="2">
    <source>
        <dbReference type="Proteomes" id="UP000250223"/>
    </source>
</evidence>
<dbReference type="EMBL" id="UAWC01000001">
    <property type="protein sequence ID" value="SQB33637.1"/>
    <property type="molecule type" value="Genomic_DNA"/>
</dbReference>
<organism evidence="1 2">
    <name type="scientific">Clostridium cochlearium</name>
    <dbReference type="NCBI Taxonomy" id="1494"/>
    <lineage>
        <taxon>Bacteria</taxon>
        <taxon>Bacillati</taxon>
        <taxon>Bacillota</taxon>
        <taxon>Clostridia</taxon>
        <taxon>Eubacteriales</taxon>
        <taxon>Clostridiaceae</taxon>
        <taxon>Clostridium</taxon>
    </lineage>
</organism>
<dbReference type="AlphaFoldDB" id="A0A2X2W2R2"/>
<proteinExistence type="predicted"/>
<sequence>MKLIKVKDGLLEVDNFYLTSSFSDFAGFNNITRDIKTGKLKLISNNKIERKFNYDEFVIELEKENFNTMDIEDYSMIYLGNNENTFGIKDDKLGEQNKYWKILKQDGYIQAYSSPDGLNYINIGGMKFDEPITKQGFMKHCNEDFILNNYKVYANPYITIQNFPENTLCELYDLEGNLLKARKFDSNLECKVYLDSNNMEGYFTFKDIDNNVIYTTTHLSLQYGDIYVCSPYNFEIIYRGNVVTNVNPALLQDLDELITIKNIGDKDYTNITIGTETSSNDLIELSFDGVNYTDTVTINSIKQGESRDIFVKIIKNAENHNFNVRDFQLVINE</sequence>
<dbReference type="RefSeq" id="WP_111921218.1">
    <property type="nucleotide sequence ID" value="NZ_UAWC01000001.1"/>
</dbReference>
<evidence type="ECO:0000313" key="1">
    <source>
        <dbReference type="EMBL" id="SQB33637.1"/>
    </source>
</evidence>
<name>A0A2X2W2R2_CLOCO</name>
<dbReference type="Proteomes" id="UP000250223">
    <property type="component" value="Unassembled WGS sequence"/>
</dbReference>
<gene>
    <name evidence="1" type="ORF">NCTC13028_00616</name>
</gene>
<accession>A0A2X2W2R2</accession>